<proteinExistence type="inferred from homology"/>
<name>X1NX10_9ZZZZ</name>
<dbReference type="InterPro" id="IPR038973">
    <property type="entry name" value="MutL/Mlh/Pms-like"/>
</dbReference>
<dbReference type="SUPFAM" id="SSF55874">
    <property type="entry name" value="ATPase domain of HSP90 chaperone/DNA topoisomerase II/histidine kinase"/>
    <property type="match status" value="1"/>
</dbReference>
<dbReference type="PROSITE" id="PS00058">
    <property type="entry name" value="DNA_MISMATCH_REPAIR_1"/>
    <property type="match status" value="1"/>
</dbReference>
<dbReference type="AlphaFoldDB" id="X1NX10"/>
<dbReference type="GO" id="GO:0032300">
    <property type="term" value="C:mismatch repair complex"/>
    <property type="evidence" value="ECO:0007669"/>
    <property type="project" value="InterPro"/>
</dbReference>
<accession>X1NX10</accession>
<dbReference type="GO" id="GO:0140664">
    <property type="term" value="F:ATP-dependent DNA damage sensor activity"/>
    <property type="evidence" value="ECO:0007669"/>
    <property type="project" value="InterPro"/>
</dbReference>
<comment type="caution">
    <text evidence="2">The sequence shown here is derived from an EMBL/GenBank/DDBJ whole genome shotgun (WGS) entry which is preliminary data.</text>
</comment>
<dbReference type="NCBIfam" id="TIGR00585">
    <property type="entry name" value="mutl"/>
    <property type="match status" value="1"/>
</dbReference>
<dbReference type="GO" id="GO:0030983">
    <property type="term" value="F:mismatched DNA binding"/>
    <property type="evidence" value="ECO:0007669"/>
    <property type="project" value="InterPro"/>
</dbReference>
<evidence type="ECO:0000256" key="1">
    <source>
        <dbReference type="ARBA" id="ARBA00006082"/>
    </source>
</evidence>
<organism evidence="2">
    <name type="scientific">marine sediment metagenome</name>
    <dbReference type="NCBI Taxonomy" id="412755"/>
    <lineage>
        <taxon>unclassified sequences</taxon>
        <taxon>metagenomes</taxon>
        <taxon>ecological metagenomes</taxon>
    </lineage>
</organism>
<sequence length="119" mass="12864">MAEIRVLPESLANRIAAGEVVERPASVVKELVENSLDAGAKRVEVVLRDGGKKLIEVRDDGVGMSQEDVVLSVQRFATSKIAQEHDLEAITSLGFRGEALPSIGAVSQMKITSRRHEEA</sequence>
<dbReference type="GO" id="GO:0016887">
    <property type="term" value="F:ATP hydrolysis activity"/>
    <property type="evidence" value="ECO:0007669"/>
    <property type="project" value="InterPro"/>
</dbReference>
<dbReference type="PANTHER" id="PTHR10073">
    <property type="entry name" value="DNA MISMATCH REPAIR PROTEIN MLH, PMS, MUTL"/>
    <property type="match status" value="1"/>
</dbReference>
<dbReference type="GO" id="GO:0006298">
    <property type="term" value="P:mismatch repair"/>
    <property type="evidence" value="ECO:0007669"/>
    <property type="project" value="InterPro"/>
</dbReference>
<gene>
    <name evidence="2" type="ORF">S06H3_32768</name>
</gene>
<evidence type="ECO:0008006" key="3">
    <source>
        <dbReference type="Google" id="ProtNLM"/>
    </source>
</evidence>
<dbReference type="Gene3D" id="3.30.565.10">
    <property type="entry name" value="Histidine kinase-like ATPase, C-terminal domain"/>
    <property type="match status" value="1"/>
</dbReference>
<evidence type="ECO:0000313" key="2">
    <source>
        <dbReference type="EMBL" id="GAI31320.1"/>
    </source>
</evidence>
<comment type="similarity">
    <text evidence="1">Belongs to the DNA mismatch repair MutL/HexB family.</text>
</comment>
<dbReference type="GO" id="GO:0005524">
    <property type="term" value="F:ATP binding"/>
    <property type="evidence" value="ECO:0007669"/>
    <property type="project" value="InterPro"/>
</dbReference>
<dbReference type="EMBL" id="BARV01019500">
    <property type="protein sequence ID" value="GAI31320.1"/>
    <property type="molecule type" value="Genomic_DNA"/>
</dbReference>
<reference evidence="2" key="1">
    <citation type="journal article" date="2014" name="Front. Microbiol.">
        <title>High frequency of phylogenetically diverse reductive dehalogenase-homologous genes in deep subseafloor sedimentary metagenomes.</title>
        <authorList>
            <person name="Kawai M."/>
            <person name="Futagami T."/>
            <person name="Toyoda A."/>
            <person name="Takaki Y."/>
            <person name="Nishi S."/>
            <person name="Hori S."/>
            <person name="Arai W."/>
            <person name="Tsubouchi T."/>
            <person name="Morono Y."/>
            <person name="Uchiyama I."/>
            <person name="Ito T."/>
            <person name="Fujiyama A."/>
            <person name="Inagaki F."/>
            <person name="Takami H."/>
        </authorList>
    </citation>
    <scope>NUCLEOTIDE SEQUENCE</scope>
    <source>
        <strain evidence="2">Expedition CK06-06</strain>
    </source>
</reference>
<feature type="non-terminal residue" evidence="2">
    <location>
        <position position="119"/>
    </location>
</feature>
<dbReference type="PANTHER" id="PTHR10073:SF12">
    <property type="entry name" value="DNA MISMATCH REPAIR PROTEIN MLH1"/>
    <property type="match status" value="1"/>
</dbReference>
<protein>
    <recommendedName>
        <fullName evidence="3">DNA mismatch repair protein MutL</fullName>
    </recommendedName>
</protein>
<dbReference type="InterPro" id="IPR014762">
    <property type="entry name" value="DNA_mismatch_repair_CS"/>
</dbReference>
<dbReference type="InterPro" id="IPR002099">
    <property type="entry name" value="MutL/Mlh/PMS"/>
</dbReference>
<dbReference type="Pfam" id="PF13589">
    <property type="entry name" value="HATPase_c_3"/>
    <property type="match status" value="1"/>
</dbReference>
<dbReference type="InterPro" id="IPR036890">
    <property type="entry name" value="HATPase_C_sf"/>
</dbReference>